<keyword evidence="1" id="KW-0472">Membrane</keyword>
<evidence type="ECO:0000313" key="2">
    <source>
        <dbReference type="EMBL" id="MEL4305689.1"/>
    </source>
</evidence>
<keyword evidence="1" id="KW-0812">Transmembrane</keyword>
<protein>
    <submittedName>
        <fullName evidence="2">Uncharacterized protein</fullName>
    </submittedName>
</protein>
<comment type="caution">
    <text evidence="2">The sequence shown here is derived from an EMBL/GenBank/DDBJ whole genome shotgun (WGS) entry which is preliminary data.</text>
</comment>
<feature type="transmembrane region" description="Helical" evidence="1">
    <location>
        <begin position="12"/>
        <end position="34"/>
    </location>
</feature>
<accession>A0ABU9KTF5</accession>
<keyword evidence="1" id="KW-1133">Transmembrane helix</keyword>
<organism evidence="2 3">
    <name type="scientific">Methanococcoides cohabitans</name>
    <dbReference type="NCBI Taxonomy" id="3136559"/>
    <lineage>
        <taxon>Archaea</taxon>
        <taxon>Methanobacteriati</taxon>
        <taxon>Methanobacteriota</taxon>
        <taxon>Stenosarchaea group</taxon>
        <taxon>Methanomicrobia</taxon>
        <taxon>Methanosarcinales</taxon>
        <taxon>Methanosarcinaceae</taxon>
        <taxon>Methanococcoides</taxon>
    </lineage>
</organism>
<reference evidence="2 3" key="1">
    <citation type="submission" date="2024-04" db="EMBL/GenBank/DDBJ databases">
        <title>Methanococcoides sp. LMO-2.</title>
        <authorList>
            <person name="Liang L."/>
        </authorList>
    </citation>
    <scope>NUCLEOTIDE SEQUENCE [LARGE SCALE GENOMIC DNA]</scope>
    <source>
        <strain evidence="2 3">LMO-2</strain>
    </source>
</reference>
<evidence type="ECO:0000256" key="1">
    <source>
        <dbReference type="SAM" id="Phobius"/>
    </source>
</evidence>
<dbReference type="RefSeq" id="WP_342127337.1">
    <property type="nucleotide sequence ID" value="NZ_JBCAUS010000006.1"/>
</dbReference>
<proteinExistence type="predicted"/>
<gene>
    <name evidence="2" type="ORF">WOA13_07620</name>
</gene>
<dbReference type="EMBL" id="JBCAUS010000006">
    <property type="protein sequence ID" value="MEL4305689.1"/>
    <property type="molecule type" value="Genomic_DNA"/>
</dbReference>
<dbReference type="InterPro" id="IPR055708">
    <property type="entry name" value="DUF7284"/>
</dbReference>
<dbReference type="Proteomes" id="UP001396646">
    <property type="component" value="Unassembled WGS sequence"/>
</dbReference>
<keyword evidence="3" id="KW-1185">Reference proteome</keyword>
<evidence type="ECO:0000313" key="3">
    <source>
        <dbReference type="Proteomes" id="UP001396646"/>
    </source>
</evidence>
<name>A0ABU9KTF5_9EURY</name>
<sequence>MQKTNFTEDERAFSTTMDALFFLVLISVATAILLPSITADRQYDAAAYTATQDFDTHLLSSLLNSNVDEFEYEIAPLAIAGITTLENSIVSDPINTMFARQHKHRTFADMIAEDMLLTLAIEEEGSSKYINPIAQDHKTQTSTAIASYLEKRTAGRYEYHLEANWEPVEDYTLKSYVSVGMKPPYDAVRQSSRITLPLNQRTSRDELILTIDDSLLEDLHNSSNITKYTTYSAAFNDTIEEASLATAKTITGIIFPADYLRSLLRQDPSQNSKNAFIGAPQEDPTDSEMMVAMHILNYSTAPYTIYGENSTSGELTNGMVAIIEQDIIEHNQQKIADHLHSELDPDINETISKMVISTEINTTKELRDSQVNEIYGKVNNYYVDVTLSIW</sequence>
<dbReference type="Pfam" id="PF23955">
    <property type="entry name" value="DUF7284"/>
    <property type="match status" value="1"/>
</dbReference>